<reference evidence="1 2" key="1">
    <citation type="submission" date="2017-03" db="EMBL/GenBank/DDBJ databases">
        <title>Foreign affairs: Plasmid Transfer between Roseobacters and Rhizobia.</title>
        <authorList>
            <person name="Bartling P."/>
            <person name="Bunk B."/>
            <person name="Overmann J."/>
            <person name="Brinkmann H."/>
            <person name="Petersen J."/>
        </authorList>
    </citation>
    <scope>NUCLEOTIDE SEQUENCE [LARGE SCALE GENOMIC DNA]</scope>
    <source>
        <strain evidence="1 2">MACL11</strain>
    </source>
</reference>
<evidence type="ECO:0000313" key="2">
    <source>
        <dbReference type="Proteomes" id="UP000191135"/>
    </source>
</evidence>
<protein>
    <submittedName>
        <fullName evidence="1">Uncharacterized protein</fullName>
    </submittedName>
</protein>
<evidence type="ECO:0000313" key="1">
    <source>
        <dbReference type="EMBL" id="AQZ52351.1"/>
    </source>
</evidence>
<accession>A0A1U9Z3T7</accession>
<dbReference type="AlphaFoldDB" id="A0A1U9Z3T7"/>
<dbReference type="Proteomes" id="UP000191135">
    <property type="component" value="Chromosome"/>
</dbReference>
<dbReference type="RefSeq" id="WP_018066020.1">
    <property type="nucleotide sequence ID" value="NZ_AQWH01000018.1"/>
</dbReference>
<dbReference type="OrthoDB" id="9949420at2"/>
<keyword evidence="2" id="KW-1185">Reference proteome</keyword>
<gene>
    <name evidence="1" type="ORF">Mame_03032</name>
</gene>
<sequence length="46" mass="5613">MNTTRKNEARNQHNPLVRFMRGLGDVYNDYNELRAEARRRFPDSFR</sequence>
<dbReference type="KEGG" id="mmed:Mame_03032"/>
<organism evidence="1 2">
    <name type="scientific">Martelella mediterranea DSM 17316</name>
    <dbReference type="NCBI Taxonomy" id="1122214"/>
    <lineage>
        <taxon>Bacteria</taxon>
        <taxon>Pseudomonadati</taxon>
        <taxon>Pseudomonadota</taxon>
        <taxon>Alphaproteobacteria</taxon>
        <taxon>Hyphomicrobiales</taxon>
        <taxon>Aurantimonadaceae</taxon>
        <taxon>Martelella</taxon>
    </lineage>
</organism>
<proteinExistence type="predicted"/>
<name>A0A1U9Z3T7_9HYPH</name>
<dbReference type="STRING" id="1122214.Mame_03032"/>
<dbReference type="EMBL" id="CP020330">
    <property type="protein sequence ID" value="AQZ52351.1"/>
    <property type="molecule type" value="Genomic_DNA"/>
</dbReference>